<evidence type="ECO:0000256" key="6">
    <source>
        <dbReference type="ARBA" id="ARBA00023136"/>
    </source>
</evidence>
<dbReference type="Proteomes" id="UP000217211">
    <property type="component" value="Plasmid pSJ05684b"/>
</dbReference>
<keyword evidence="9" id="KW-0614">Plasmid</keyword>
<dbReference type="Pfam" id="PF01694">
    <property type="entry name" value="Rhomboid"/>
    <property type="match status" value="1"/>
</dbReference>
<comment type="similarity">
    <text evidence="2">Belongs to the peptidase S54 family.</text>
</comment>
<evidence type="ECO:0000256" key="5">
    <source>
        <dbReference type="ARBA" id="ARBA00022989"/>
    </source>
</evidence>
<dbReference type="SUPFAM" id="SSF144091">
    <property type="entry name" value="Rhomboid-like"/>
    <property type="match status" value="1"/>
</dbReference>
<dbReference type="STRING" id="716928.GCA_000261485_03492"/>
<keyword evidence="6 7" id="KW-0472">Membrane</keyword>
<evidence type="ECO:0000256" key="1">
    <source>
        <dbReference type="ARBA" id="ARBA00004141"/>
    </source>
</evidence>
<keyword evidence="5 7" id="KW-1133">Transmembrane helix</keyword>
<evidence type="ECO:0000256" key="4">
    <source>
        <dbReference type="ARBA" id="ARBA00022801"/>
    </source>
</evidence>
<feature type="transmembrane region" description="Helical" evidence="7">
    <location>
        <begin position="157"/>
        <end position="184"/>
    </location>
</feature>
<comment type="subcellular location">
    <subcellularLocation>
        <location evidence="1">Membrane</location>
        <topology evidence="1">Multi-pass membrane protein</topology>
    </subcellularLocation>
</comment>
<dbReference type="InterPro" id="IPR022764">
    <property type="entry name" value="Peptidase_S54_rhomboid_dom"/>
</dbReference>
<keyword evidence="9" id="KW-0645">Protease</keyword>
<feature type="domain" description="Peptidase S54 rhomboid" evidence="8">
    <location>
        <begin position="67"/>
        <end position="220"/>
    </location>
</feature>
<keyword evidence="4" id="KW-0378">Hydrolase</keyword>
<dbReference type="PANTHER" id="PTHR43731">
    <property type="entry name" value="RHOMBOID PROTEASE"/>
    <property type="match status" value="1"/>
</dbReference>
<reference evidence="9 10" key="1">
    <citation type="submission" date="2017-08" db="EMBL/GenBank/DDBJ databases">
        <title>Multipartite genome sequences of Sinorhizobium species nodulating soybeans.</title>
        <authorList>
            <person name="Tian C.F."/>
        </authorList>
    </citation>
    <scope>NUCLEOTIDE SEQUENCE [LARGE SCALE GENOMIC DNA]</scope>
    <source>
        <strain evidence="9 10">CCBAU 05684</strain>
        <plasmid evidence="10">psj05684b</plasmid>
    </source>
</reference>
<feature type="transmembrane region" description="Helical" evidence="7">
    <location>
        <begin position="15"/>
        <end position="33"/>
    </location>
</feature>
<evidence type="ECO:0000256" key="2">
    <source>
        <dbReference type="ARBA" id="ARBA00009045"/>
    </source>
</evidence>
<feature type="transmembrane region" description="Helical" evidence="7">
    <location>
        <begin position="76"/>
        <end position="95"/>
    </location>
</feature>
<proteinExistence type="inferred from homology"/>
<dbReference type="RefSeq" id="WP_050980073.1">
    <property type="nucleotide sequence ID" value="NZ_AJQT01000070.1"/>
</dbReference>
<evidence type="ECO:0000259" key="8">
    <source>
        <dbReference type="Pfam" id="PF01694"/>
    </source>
</evidence>
<evidence type="ECO:0000256" key="7">
    <source>
        <dbReference type="SAM" id="Phobius"/>
    </source>
</evidence>
<keyword evidence="10" id="KW-1185">Reference proteome</keyword>
<evidence type="ECO:0000313" key="9">
    <source>
        <dbReference type="EMBL" id="ASY66801.1"/>
    </source>
</evidence>
<dbReference type="InterPro" id="IPR050925">
    <property type="entry name" value="Rhomboid_protease_S54"/>
</dbReference>
<keyword evidence="3 7" id="KW-0812">Transmembrane</keyword>
<name>A0A249PLL5_9HYPH</name>
<dbReference type="AlphaFoldDB" id="A0A249PLL5"/>
<dbReference type="GO" id="GO:0016020">
    <property type="term" value="C:membrane"/>
    <property type="evidence" value="ECO:0007669"/>
    <property type="project" value="UniProtKB-SubCell"/>
</dbReference>
<dbReference type="Gene3D" id="1.20.1540.10">
    <property type="entry name" value="Rhomboid-like"/>
    <property type="match status" value="1"/>
</dbReference>
<organism evidence="9 10">
    <name type="scientific">Sinorhizobium sojae CCBAU 05684</name>
    <dbReference type="NCBI Taxonomy" id="716928"/>
    <lineage>
        <taxon>Bacteria</taxon>
        <taxon>Pseudomonadati</taxon>
        <taxon>Pseudomonadota</taxon>
        <taxon>Alphaproteobacteria</taxon>
        <taxon>Hyphomicrobiales</taxon>
        <taxon>Rhizobiaceae</taxon>
        <taxon>Sinorhizobium/Ensifer group</taxon>
        <taxon>Sinorhizobium</taxon>
    </lineage>
</organism>
<evidence type="ECO:0000256" key="3">
    <source>
        <dbReference type="ARBA" id="ARBA00022692"/>
    </source>
</evidence>
<dbReference type="eggNOG" id="COG0705">
    <property type="taxonomic scope" value="Bacteria"/>
</dbReference>
<protein>
    <submittedName>
        <fullName evidence="9">Rhomboid family serine protease</fullName>
    </submittedName>
</protein>
<sequence length="245" mass="26857">MIPIYDTAPRARHPVIVYAIIGLNFLIFLWMIGLPEPGLYWVLTRFALIPLRYSEPQLAMAAGLDPDSYWPLLTNAFLHGGWLHIILNMWSLWIFGPAIEARCGRLGFILLYLAGAVAASAAHLLANWTSPVPALGASGAIAAIIAAYAVTYPRAKVILLVPVFFLPLFIPVSALFFAAFWFLIQILQGTQDLFASSMGSGVAWWAHIGGFVLGAVFAKFAHALGLGRDIETRQWTGSVPKIPRR</sequence>
<feature type="transmembrane region" description="Helical" evidence="7">
    <location>
        <begin position="132"/>
        <end position="150"/>
    </location>
</feature>
<dbReference type="EMBL" id="CP023068">
    <property type="protein sequence ID" value="ASY66801.1"/>
    <property type="molecule type" value="Genomic_DNA"/>
</dbReference>
<geneLocation type="plasmid" evidence="10">
    <name>psj05684b</name>
</geneLocation>
<gene>
    <name evidence="9" type="ORF">SJ05684_b58190</name>
</gene>
<dbReference type="GO" id="GO:0006508">
    <property type="term" value="P:proteolysis"/>
    <property type="evidence" value="ECO:0007669"/>
    <property type="project" value="UniProtKB-KW"/>
</dbReference>
<dbReference type="InterPro" id="IPR035952">
    <property type="entry name" value="Rhomboid-like_sf"/>
</dbReference>
<dbReference type="GO" id="GO:0004252">
    <property type="term" value="F:serine-type endopeptidase activity"/>
    <property type="evidence" value="ECO:0007669"/>
    <property type="project" value="InterPro"/>
</dbReference>
<dbReference type="OrthoDB" id="9813074at2"/>
<dbReference type="KEGG" id="esj:SJ05684_b58190"/>
<feature type="transmembrane region" description="Helical" evidence="7">
    <location>
        <begin position="204"/>
        <end position="226"/>
    </location>
</feature>
<evidence type="ECO:0000313" key="10">
    <source>
        <dbReference type="Proteomes" id="UP000217211"/>
    </source>
</evidence>
<dbReference type="PANTHER" id="PTHR43731:SF14">
    <property type="entry name" value="PRESENILIN-ASSOCIATED RHOMBOID-LIKE PROTEIN, MITOCHONDRIAL"/>
    <property type="match status" value="1"/>
</dbReference>
<feature type="transmembrane region" description="Helical" evidence="7">
    <location>
        <begin position="107"/>
        <end position="126"/>
    </location>
</feature>
<accession>A0A249PLL5</accession>